<evidence type="ECO:0000256" key="1">
    <source>
        <dbReference type="ARBA" id="ARBA00023157"/>
    </source>
</evidence>
<dbReference type="SMART" id="SM00741">
    <property type="entry name" value="SapB"/>
    <property type="match status" value="1"/>
</dbReference>
<dbReference type="AlphaFoldDB" id="A0A0K0EUL3"/>
<dbReference type="PROSITE" id="PS50015">
    <property type="entry name" value="SAP_B"/>
    <property type="match status" value="1"/>
</dbReference>
<evidence type="ECO:0000313" key="4">
    <source>
        <dbReference type="Proteomes" id="UP000035680"/>
    </source>
</evidence>
<keyword evidence="4" id="KW-1185">Reference proteome</keyword>
<dbReference type="InterPro" id="IPR011001">
    <property type="entry name" value="Saposin-like"/>
</dbReference>
<dbReference type="Gene3D" id="1.10.225.10">
    <property type="entry name" value="Saposin-like"/>
    <property type="match status" value="1"/>
</dbReference>
<reference evidence="5" key="2">
    <citation type="submission" date="2015-08" db="UniProtKB">
        <authorList>
            <consortium name="WormBaseParasite"/>
        </authorList>
    </citation>
    <scope>IDENTIFICATION</scope>
</reference>
<feature type="chain" id="PRO_5005328909" evidence="2">
    <location>
        <begin position="20"/>
        <end position="115"/>
    </location>
</feature>
<dbReference type="InterPro" id="IPR008139">
    <property type="entry name" value="SaposinB_dom"/>
</dbReference>
<feature type="signal peptide" evidence="2">
    <location>
        <begin position="1"/>
        <end position="19"/>
    </location>
</feature>
<evidence type="ECO:0000256" key="2">
    <source>
        <dbReference type="SAM" id="SignalP"/>
    </source>
</evidence>
<name>A0A0K0EUL3_STRVS</name>
<dbReference type="SUPFAM" id="SSF47862">
    <property type="entry name" value="Saposin"/>
    <property type="match status" value="1"/>
</dbReference>
<evidence type="ECO:0000259" key="3">
    <source>
        <dbReference type="PROSITE" id="PS50015"/>
    </source>
</evidence>
<dbReference type="Proteomes" id="UP000035680">
    <property type="component" value="Unassembled WGS sequence"/>
</dbReference>
<dbReference type="WBParaSite" id="SVE_0020700.1">
    <property type="protein sequence ID" value="SVE_0020700.1"/>
    <property type="gene ID" value="SVE_0020700"/>
</dbReference>
<keyword evidence="2" id="KW-0732">Signal</keyword>
<sequence>MKILTVTFYFVVLVGVTFSIPPMTNDISFDLCSSCKSFFDKVKENMVVVSESTEERLKETLEKTCDKMLNKIPFLNEECKRFLEEVSKGVVKDLNEAQELVNPDNICQTMHMCRT</sequence>
<evidence type="ECO:0000313" key="5">
    <source>
        <dbReference type="WBParaSite" id="SVE_0020700.1"/>
    </source>
</evidence>
<reference evidence="4" key="1">
    <citation type="submission" date="2014-07" db="EMBL/GenBank/DDBJ databases">
        <authorList>
            <person name="Martin A.A"/>
            <person name="De Silva N."/>
        </authorList>
    </citation>
    <scope>NUCLEOTIDE SEQUENCE</scope>
</reference>
<protein>
    <submittedName>
        <fullName evidence="5">Saposin B-type domain-containing protein</fullName>
    </submittedName>
</protein>
<proteinExistence type="predicted"/>
<organism evidence="4 5">
    <name type="scientific">Strongyloides venezuelensis</name>
    <name type="common">Threadworm</name>
    <dbReference type="NCBI Taxonomy" id="75913"/>
    <lineage>
        <taxon>Eukaryota</taxon>
        <taxon>Metazoa</taxon>
        <taxon>Ecdysozoa</taxon>
        <taxon>Nematoda</taxon>
        <taxon>Chromadorea</taxon>
        <taxon>Rhabditida</taxon>
        <taxon>Tylenchina</taxon>
        <taxon>Panagrolaimomorpha</taxon>
        <taxon>Strongyloidoidea</taxon>
        <taxon>Strongyloididae</taxon>
        <taxon>Strongyloides</taxon>
    </lineage>
</organism>
<keyword evidence="1" id="KW-1015">Disulfide bond</keyword>
<accession>A0A0K0EUL3</accession>
<feature type="domain" description="Saposin B-type" evidence="3">
    <location>
        <begin position="28"/>
        <end position="115"/>
    </location>
</feature>